<accession>A0ABP0ZJN9</accession>
<feature type="domain" description="Tetratricopeptide SHNi-TPR" evidence="5">
    <location>
        <begin position="211"/>
        <end position="247"/>
    </location>
</feature>
<evidence type="ECO:0000259" key="5">
    <source>
        <dbReference type="Pfam" id="PF10516"/>
    </source>
</evidence>
<feature type="compositionally biased region" description="Basic and acidic residues" evidence="4">
    <location>
        <begin position="370"/>
        <end position="384"/>
    </location>
</feature>
<evidence type="ECO:0000256" key="3">
    <source>
        <dbReference type="SAM" id="Coils"/>
    </source>
</evidence>
<dbReference type="InterPro" id="IPR019544">
    <property type="entry name" value="Tetratricopeptide_SHNi-TPR_dom"/>
</dbReference>
<feature type="compositionally biased region" description="Acidic residues" evidence="4">
    <location>
        <begin position="132"/>
        <end position="159"/>
    </location>
</feature>
<keyword evidence="7" id="KW-1185">Reference proteome</keyword>
<evidence type="ECO:0000256" key="1">
    <source>
        <dbReference type="ARBA" id="ARBA00022737"/>
    </source>
</evidence>
<dbReference type="GeneID" id="92207789"/>
<evidence type="ECO:0000256" key="2">
    <source>
        <dbReference type="ARBA" id="ARBA00022803"/>
    </source>
</evidence>
<keyword evidence="3" id="KW-0175">Coiled coil</keyword>
<dbReference type="Pfam" id="PF10516">
    <property type="entry name" value="SHNi-TPR"/>
    <property type="match status" value="1"/>
</dbReference>
<keyword evidence="1" id="KW-0677">Repeat</keyword>
<evidence type="ECO:0000313" key="7">
    <source>
        <dbReference type="Proteomes" id="UP001497383"/>
    </source>
</evidence>
<evidence type="ECO:0000256" key="4">
    <source>
        <dbReference type="SAM" id="MobiDB-lite"/>
    </source>
</evidence>
<feature type="region of interest" description="Disordered" evidence="4">
    <location>
        <begin position="75"/>
        <end position="159"/>
    </location>
</feature>
<feature type="compositionally biased region" description="Acidic residues" evidence="4">
    <location>
        <begin position="93"/>
        <end position="108"/>
    </location>
</feature>
<dbReference type="Proteomes" id="UP001497383">
    <property type="component" value="Chromosome 3"/>
</dbReference>
<dbReference type="PANTHER" id="PTHR15081:SF1">
    <property type="entry name" value="NUCLEAR AUTOANTIGENIC SPERM PROTEIN"/>
    <property type="match status" value="1"/>
</dbReference>
<sequence>MSASLYTEEINKLISEGSKAYSAKIYDEASGKYGKACEAFSKHHEGREDGDLLLLYGKALFQSGVSKSSVLGGVEANTGQVPDATTVEKKQDEQDEEVEGEQEQEQEQDNFQFYDAEPIEGETAEAQAQEGDGWEDVKEGEEQEGQEQEDEEQEEEDASDFEMAWMVLDVARKSFEDKLDTLKKPDIEPPYLSDETTPTDDEYVSTLIKLSETYDILGEVSLEAENFPQSAQDLQQSLKLRLQLYPKTSSFLSESHYKLALALEFCVEEPQSRQKAAEQIQLAIDSTEARKSKVTDEQERKEIDELVSELKEKYEELRKDPEVEITQEQVDIIKSQLGIGGGGQAEKAKVSAAAPVVNDLSNMVRKRKTPKEQSDAGSKKSKKE</sequence>
<dbReference type="Gene3D" id="1.25.40.10">
    <property type="entry name" value="Tetratricopeptide repeat domain"/>
    <property type="match status" value="1"/>
</dbReference>
<feature type="region of interest" description="Disordered" evidence="4">
    <location>
        <begin position="359"/>
        <end position="384"/>
    </location>
</feature>
<dbReference type="InterPro" id="IPR011990">
    <property type="entry name" value="TPR-like_helical_dom_sf"/>
</dbReference>
<proteinExistence type="predicted"/>
<reference evidence="6 7" key="1">
    <citation type="submission" date="2024-03" db="EMBL/GenBank/DDBJ databases">
        <authorList>
            <person name="Brejova B."/>
        </authorList>
    </citation>
    <scope>NUCLEOTIDE SEQUENCE [LARGE SCALE GENOMIC DNA]</scope>
    <source>
        <strain evidence="6 7">CBS 14171</strain>
    </source>
</reference>
<gene>
    <name evidence="6" type="ORF">LODBEIA_P25930</name>
</gene>
<protein>
    <recommendedName>
        <fullName evidence="5">Tetratricopeptide SHNi-TPR domain-containing protein</fullName>
    </recommendedName>
</protein>
<name>A0ABP0ZJN9_9ASCO</name>
<keyword evidence="2" id="KW-0802">TPR repeat</keyword>
<dbReference type="RefSeq" id="XP_066829531.1">
    <property type="nucleotide sequence ID" value="XM_066972609.1"/>
</dbReference>
<evidence type="ECO:0000313" key="6">
    <source>
        <dbReference type="EMBL" id="CAK9438369.1"/>
    </source>
</evidence>
<organism evidence="6 7">
    <name type="scientific">Lodderomyces beijingensis</name>
    <dbReference type="NCBI Taxonomy" id="1775926"/>
    <lineage>
        <taxon>Eukaryota</taxon>
        <taxon>Fungi</taxon>
        <taxon>Dikarya</taxon>
        <taxon>Ascomycota</taxon>
        <taxon>Saccharomycotina</taxon>
        <taxon>Pichiomycetes</taxon>
        <taxon>Debaryomycetaceae</taxon>
        <taxon>Candida/Lodderomyces clade</taxon>
        <taxon>Lodderomyces</taxon>
    </lineage>
</organism>
<dbReference type="InterPro" id="IPR051730">
    <property type="entry name" value="NASP-like"/>
</dbReference>
<dbReference type="PANTHER" id="PTHR15081">
    <property type="entry name" value="NUCLEAR AUTOANTIGENIC SPERM PROTEIN NASP -RELATED"/>
    <property type="match status" value="1"/>
</dbReference>
<feature type="coiled-coil region" evidence="3">
    <location>
        <begin position="277"/>
        <end position="320"/>
    </location>
</feature>
<dbReference type="EMBL" id="OZ022407">
    <property type="protein sequence ID" value="CAK9438369.1"/>
    <property type="molecule type" value="Genomic_DNA"/>
</dbReference>